<dbReference type="Pfam" id="PF01061">
    <property type="entry name" value="ABC2_membrane"/>
    <property type="match status" value="1"/>
</dbReference>
<sequence length="259" mass="26318">MVDTPVSLPPSTPFGAALGAVYVGQLSRARVARVPLLFVAAFQSLGIMLLLRGVVDAGNETTSEQVVAGSTVLVVAFVALNLLAQRFGALRAAGALDYYLTLPVPGSAVVLGTAASYASFAVPGMVVTAVVGSLLYGLPLSGLWMLLPVAVMAGASLAGIGAAIGLLAPREELATVAGQVGMSVVLFLGIIPADRLPVGIDVLRDLVPSTYAVDVLAAAFRPSVDWVVVALDLLVCALVALVTLLAASVALRHAGNTRH</sequence>
<reference evidence="8" key="1">
    <citation type="submission" date="2016-02" db="EMBL/GenBank/DDBJ databases">
        <authorList>
            <person name="Wibberg D."/>
        </authorList>
    </citation>
    <scope>NUCLEOTIDE SEQUENCE [LARGE SCALE GENOMIC DNA]</scope>
</reference>
<evidence type="ECO:0000259" key="6">
    <source>
        <dbReference type="Pfam" id="PF01061"/>
    </source>
</evidence>
<protein>
    <submittedName>
        <fullName evidence="7">ABC-2 type transporter</fullName>
    </submittedName>
</protein>
<feature type="transmembrane region" description="Helical" evidence="5">
    <location>
        <begin position="6"/>
        <end position="24"/>
    </location>
</feature>
<dbReference type="AlphaFoldDB" id="A0A1C3P738"/>
<gene>
    <name evidence="7" type="ORF">FDG2_4630</name>
</gene>
<feature type="transmembrane region" description="Helical" evidence="5">
    <location>
        <begin position="66"/>
        <end position="84"/>
    </location>
</feature>
<feature type="transmembrane region" description="Helical" evidence="5">
    <location>
        <begin position="226"/>
        <end position="251"/>
    </location>
</feature>
<keyword evidence="8" id="KW-1185">Reference proteome</keyword>
<name>A0A1C3P738_9ACTN</name>
<evidence type="ECO:0000313" key="8">
    <source>
        <dbReference type="Proteomes" id="UP000199013"/>
    </source>
</evidence>
<evidence type="ECO:0000313" key="7">
    <source>
        <dbReference type="EMBL" id="SBW25637.1"/>
    </source>
</evidence>
<dbReference type="EMBL" id="FLUV01001932">
    <property type="protein sequence ID" value="SBW25637.1"/>
    <property type="molecule type" value="Genomic_DNA"/>
</dbReference>
<dbReference type="GO" id="GO:0140359">
    <property type="term" value="F:ABC-type transporter activity"/>
    <property type="evidence" value="ECO:0007669"/>
    <property type="project" value="InterPro"/>
</dbReference>
<keyword evidence="2 5" id="KW-0812">Transmembrane</keyword>
<dbReference type="PANTHER" id="PTHR43229">
    <property type="entry name" value="NODULATION PROTEIN J"/>
    <property type="match status" value="1"/>
</dbReference>
<evidence type="ECO:0000256" key="3">
    <source>
        <dbReference type="ARBA" id="ARBA00022989"/>
    </source>
</evidence>
<feature type="transmembrane region" description="Helical" evidence="5">
    <location>
        <begin position="173"/>
        <end position="191"/>
    </location>
</feature>
<evidence type="ECO:0000256" key="4">
    <source>
        <dbReference type="ARBA" id="ARBA00023136"/>
    </source>
</evidence>
<dbReference type="InterPro" id="IPR013525">
    <property type="entry name" value="ABC2_TM"/>
</dbReference>
<feature type="domain" description="ABC-2 type transporter transmembrane" evidence="6">
    <location>
        <begin position="30"/>
        <end position="219"/>
    </location>
</feature>
<organism evidence="7 8">
    <name type="scientific">Candidatus Protofrankia californiensis</name>
    <dbReference type="NCBI Taxonomy" id="1839754"/>
    <lineage>
        <taxon>Bacteria</taxon>
        <taxon>Bacillati</taxon>
        <taxon>Actinomycetota</taxon>
        <taxon>Actinomycetes</taxon>
        <taxon>Frankiales</taxon>
        <taxon>Frankiaceae</taxon>
        <taxon>Protofrankia</taxon>
    </lineage>
</organism>
<keyword evidence="4 5" id="KW-0472">Membrane</keyword>
<evidence type="ECO:0000256" key="1">
    <source>
        <dbReference type="ARBA" id="ARBA00004141"/>
    </source>
</evidence>
<dbReference type="Proteomes" id="UP000199013">
    <property type="component" value="Unassembled WGS sequence"/>
</dbReference>
<dbReference type="PANTHER" id="PTHR43229:SF2">
    <property type="entry name" value="NODULATION PROTEIN J"/>
    <property type="match status" value="1"/>
</dbReference>
<feature type="transmembrane region" description="Helical" evidence="5">
    <location>
        <begin position="36"/>
        <end position="54"/>
    </location>
</feature>
<feature type="transmembrane region" description="Helical" evidence="5">
    <location>
        <begin position="120"/>
        <end position="138"/>
    </location>
</feature>
<feature type="transmembrane region" description="Helical" evidence="5">
    <location>
        <begin position="145"/>
        <end position="167"/>
    </location>
</feature>
<comment type="subcellular location">
    <subcellularLocation>
        <location evidence="1">Membrane</location>
        <topology evidence="1">Multi-pass membrane protein</topology>
    </subcellularLocation>
</comment>
<dbReference type="InterPro" id="IPR051784">
    <property type="entry name" value="Nod_factor_ABC_transporter"/>
</dbReference>
<accession>A0A1C3P738</accession>
<keyword evidence="3 5" id="KW-1133">Transmembrane helix</keyword>
<evidence type="ECO:0000256" key="5">
    <source>
        <dbReference type="SAM" id="Phobius"/>
    </source>
</evidence>
<evidence type="ECO:0000256" key="2">
    <source>
        <dbReference type="ARBA" id="ARBA00022692"/>
    </source>
</evidence>
<dbReference type="GO" id="GO:0016020">
    <property type="term" value="C:membrane"/>
    <property type="evidence" value="ECO:0007669"/>
    <property type="project" value="UniProtKB-SubCell"/>
</dbReference>
<proteinExistence type="predicted"/>